<dbReference type="PANTHER" id="PTHR43685">
    <property type="entry name" value="GLYCOSYLTRANSFERASE"/>
    <property type="match status" value="1"/>
</dbReference>
<dbReference type="AlphaFoldDB" id="A0A7V3KPN7"/>
<keyword evidence="3" id="KW-0808">Transferase</keyword>
<evidence type="ECO:0000256" key="1">
    <source>
        <dbReference type="SAM" id="Phobius"/>
    </source>
</evidence>
<accession>A0A7V3KPN7</accession>
<evidence type="ECO:0000313" key="3">
    <source>
        <dbReference type="EMBL" id="HGB36525.1"/>
    </source>
</evidence>
<protein>
    <submittedName>
        <fullName evidence="3">Glycosyltransferase</fullName>
    </submittedName>
</protein>
<keyword evidence="1" id="KW-1133">Transmembrane helix</keyword>
<gene>
    <name evidence="3" type="ORF">ENV38_06455</name>
</gene>
<dbReference type="InterPro" id="IPR029044">
    <property type="entry name" value="Nucleotide-diphossugar_trans"/>
</dbReference>
<dbReference type="Pfam" id="PF00535">
    <property type="entry name" value="Glycos_transf_2"/>
    <property type="match status" value="1"/>
</dbReference>
<dbReference type="Gene3D" id="3.90.550.10">
    <property type="entry name" value="Spore Coat Polysaccharide Biosynthesis Protein SpsA, Chain A"/>
    <property type="match status" value="1"/>
</dbReference>
<dbReference type="InterPro" id="IPR050834">
    <property type="entry name" value="Glycosyltransf_2"/>
</dbReference>
<proteinExistence type="predicted"/>
<evidence type="ECO:0000259" key="2">
    <source>
        <dbReference type="Pfam" id="PF00535"/>
    </source>
</evidence>
<comment type="caution">
    <text evidence="3">The sequence shown here is derived from an EMBL/GenBank/DDBJ whole genome shotgun (WGS) entry which is preliminary data.</text>
</comment>
<dbReference type="CDD" id="cd00761">
    <property type="entry name" value="Glyco_tranf_GTA_type"/>
    <property type="match status" value="1"/>
</dbReference>
<dbReference type="EMBL" id="DTGD01000243">
    <property type="protein sequence ID" value="HGB36525.1"/>
    <property type="molecule type" value="Genomic_DNA"/>
</dbReference>
<feature type="transmembrane region" description="Helical" evidence="1">
    <location>
        <begin position="268"/>
        <end position="288"/>
    </location>
</feature>
<sequence>MAQEDCKISVIIATRNRAEALEKISLPALAKQTLKDFEVIVWDASDNDDSAEVVKRFPELNIRYFKAPRVGICSQRNDAVKVVRGEIVYFMDDDSEPSPDALEAIYEAMSTGELAGCSPPLIQEKLNKKMGIKSGFTTLGKKMFFLGDFSKSRVVLKSGRNQFPISDSPGRAQWLSGCSMAFCRDALMNLPFDEELQRFGGYALGDDVMFSYNLFKKGGVLLILDKGHVMHHQAVGGREVYTNLAAARLYNSFLIWKKTVLPYDKKSIVALILSIFGSLFLSVLELLFRRNPVPLKGFFLGVKEILKYTLRSKKR</sequence>
<keyword evidence="1" id="KW-0472">Membrane</keyword>
<reference evidence="3" key="1">
    <citation type="journal article" date="2020" name="mSystems">
        <title>Genome- and Community-Level Interaction Insights into Carbon Utilization and Element Cycling Functions of Hydrothermarchaeota in Hydrothermal Sediment.</title>
        <authorList>
            <person name="Zhou Z."/>
            <person name="Liu Y."/>
            <person name="Xu W."/>
            <person name="Pan J."/>
            <person name="Luo Z.H."/>
            <person name="Li M."/>
        </authorList>
    </citation>
    <scope>NUCLEOTIDE SEQUENCE [LARGE SCALE GENOMIC DNA]</scope>
    <source>
        <strain evidence="3">SpSt-754</strain>
    </source>
</reference>
<name>A0A7V3KPN7_UNCW3</name>
<dbReference type="InterPro" id="IPR001173">
    <property type="entry name" value="Glyco_trans_2-like"/>
</dbReference>
<dbReference type="GO" id="GO:0016740">
    <property type="term" value="F:transferase activity"/>
    <property type="evidence" value="ECO:0007669"/>
    <property type="project" value="UniProtKB-KW"/>
</dbReference>
<dbReference type="SUPFAM" id="SSF53448">
    <property type="entry name" value="Nucleotide-diphospho-sugar transferases"/>
    <property type="match status" value="1"/>
</dbReference>
<keyword evidence="1" id="KW-0812">Transmembrane</keyword>
<organism evidence="3">
    <name type="scientific">candidate division WOR-3 bacterium</name>
    <dbReference type="NCBI Taxonomy" id="2052148"/>
    <lineage>
        <taxon>Bacteria</taxon>
        <taxon>Bacteria division WOR-3</taxon>
    </lineage>
</organism>
<dbReference type="PANTHER" id="PTHR43685:SF2">
    <property type="entry name" value="GLYCOSYLTRANSFERASE 2-LIKE DOMAIN-CONTAINING PROTEIN"/>
    <property type="match status" value="1"/>
</dbReference>
<feature type="domain" description="Glycosyltransferase 2-like" evidence="2">
    <location>
        <begin position="9"/>
        <end position="132"/>
    </location>
</feature>